<evidence type="ECO:0000256" key="3">
    <source>
        <dbReference type="ARBA" id="ARBA00006351"/>
    </source>
</evidence>
<proteinExistence type="inferred from homology"/>
<protein>
    <recommendedName>
        <fullName evidence="6">Hexosyltransferase</fullName>
        <ecNumber evidence="6">2.4.1.-</ecNumber>
    </recommendedName>
</protein>
<dbReference type="InterPro" id="IPR002495">
    <property type="entry name" value="Glyco_trans_8"/>
</dbReference>
<evidence type="ECO:0000313" key="7">
    <source>
        <dbReference type="EMBL" id="KAJ8422613.1"/>
    </source>
</evidence>
<gene>
    <name evidence="7" type="ORF">Cgig2_000238</name>
</gene>
<dbReference type="GO" id="GO:0016020">
    <property type="term" value="C:membrane"/>
    <property type="evidence" value="ECO:0007669"/>
    <property type="project" value="UniProtKB-SubCell"/>
</dbReference>
<dbReference type="Pfam" id="PF01501">
    <property type="entry name" value="Glyco_transf_8"/>
    <property type="match status" value="1"/>
</dbReference>
<evidence type="ECO:0000256" key="1">
    <source>
        <dbReference type="ARBA" id="ARBA00004606"/>
    </source>
</evidence>
<keyword evidence="4" id="KW-0328">Glycosyltransferase</keyword>
<name>A0A9Q1JKQ5_9CARY</name>
<keyword evidence="8" id="KW-1185">Reference proteome</keyword>
<dbReference type="GO" id="GO:0005794">
    <property type="term" value="C:Golgi apparatus"/>
    <property type="evidence" value="ECO:0007669"/>
    <property type="project" value="TreeGrafter"/>
</dbReference>
<dbReference type="OrthoDB" id="411524at2759"/>
<comment type="similarity">
    <text evidence="3 6">Belongs to the glycosyltransferase 8 family.</text>
</comment>
<dbReference type="AlphaFoldDB" id="A0A9Q1JKQ5"/>
<evidence type="ECO:0000313" key="8">
    <source>
        <dbReference type="Proteomes" id="UP001153076"/>
    </source>
</evidence>
<keyword evidence="5" id="KW-0808">Transferase</keyword>
<dbReference type="InterPro" id="IPR050748">
    <property type="entry name" value="Glycosyltrans_8_dom-fam"/>
</dbReference>
<dbReference type="Gene3D" id="3.90.550.10">
    <property type="entry name" value="Spore Coat Polysaccharide Biosynthesis Protein SpsA, Chain A"/>
    <property type="match status" value="1"/>
</dbReference>
<dbReference type="GO" id="GO:0016757">
    <property type="term" value="F:glycosyltransferase activity"/>
    <property type="evidence" value="ECO:0007669"/>
    <property type="project" value="UniProtKB-KW"/>
</dbReference>
<dbReference type="InterPro" id="IPR029044">
    <property type="entry name" value="Nucleotide-diphossugar_trans"/>
</dbReference>
<sequence>MNGIRQHKFDFREAPAFVNAYTCRSSSKDSIDIATTLDENYLQGTMAAVFSTKHKPKICRSVNSTFPYLKFEIYRFDSTRVRGKISKSVRQALDQPLNYARIYLANILPSCVHRVIYLDSDVIVVDDVSKLREVVLDEKVIAAPEYCHANFTNYFTESFWSDKELSRTFEGRRLCYFSRGVMILDVNKWRKEGYTQRVEEWMVIQKQKRMYNLGSLPPFLLIFAGNIKTSFLIDGINMDLVGITLKANVEAFIPVRLVCSIRVEKESHG</sequence>
<evidence type="ECO:0000256" key="4">
    <source>
        <dbReference type="ARBA" id="ARBA00022676"/>
    </source>
</evidence>
<organism evidence="7 8">
    <name type="scientific">Carnegiea gigantea</name>
    <dbReference type="NCBI Taxonomy" id="171969"/>
    <lineage>
        <taxon>Eukaryota</taxon>
        <taxon>Viridiplantae</taxon>
        <taxon>Streptophyta</taxon>
        <taxon>Embryophyta</taxon>
        <taxon>Tracheophyta</taxon>
        <taxon>Spermatophyta</taxon>
        <taxon>Magnoliopsida</taxon>
        <taxon>eudicotyledons</taxon>
        <taxon>Gunneridae</taxon>
        <taxon>Pentapetalae</taxon>
        <taxon>Caryophyllales</taxon>
        <taxon>Cactineae</taxon>
        <taxon>Cactaceae</taxon>
        <taxon>Cactoideae</taxon>
        <taxon>Echinocereeae</taxon>
        <taxon>Carnegiea</taxon>
    </lineage>
</organism>
<reference evidence="7" key="1">
    <citation type="submission" date="2022-04" db="EMBL/GenBank/DDBJ databases">
        <title>Carnegiea gigantea Genome sequencing and assembly v2.</title>
        <authorList>
            <person name="Copetti D."/>
            <person name="Sanderson M.J."/>
            <person name="Burquez A."/>
            <person name="Wojciechowski M.F."/>
        </authorList>
    </citation>
    <scope>NUCLEOTIDE SEQUENCE</scope>
    <source>
        <strain evidence="7">SGP5-SGP5p</strain>
        <tissue evidence="7">Aerial part</tissue>
    </source>
</reference>
<dbReference type="EC" id="2.4.1.-" evidence="6"/>
<evidence type="ECO:0000256" key="5">
    <source>
        <dbReference type="ARBA" id="ARBA00022679"/>
    </source>
</evidence>
<dbReference type="SUPFAM" id="SSF53448">
    <property type="entry name" value="Nucleotide-diphospho-sugar transferases"/>
    <property type="match status" value="1"/>
</dbReference>
<comment type="caution">
    <text evidence="7">The sequence shown here is derived from an EMBL/GenBank/DDBJ whole genome shotgun (WGS) entry which is preliminary data.</text>
</comment>
<dbReference type="PANTHER" id="PTHR13778">
    <property type="entry name" value="GLYCOSYLTRANSFERASE 8 DOMAIN-CONTAINING PROTEIN"/>
    <property type="match status" value="1"/>
</dbReference>
<dbReference type="PANTHER" id="PTHR13778:SF5">
    <property type="entry name" value="HEXOSYLTRANSFERASE"/>
    <property type="match status" value="1"/>
</dbReference>
<dbReference type="Proteomes" id="UP001153076">
    <property type="component" value="Unassembled WGS sequence"/>
</dbReference>
<comment type="pathway">
    <text evidence="2">Glycan metabolism; pectin biosynthesis.</text>
</comment>
<accession>A0A9Q1JKQ5</accession>
<comment type="subcellular location">
    <subcellularLocation>
        <location evidence="1">Membrane</location>
        <topology evidence="1">Single-pass type II membrane protein</topology>
    </subcellularLocation>
</comment>
<dbReference type="EMBL" id="JAKOGI010002201">
    <property type="protein sequence ID" value="KAJ8422613.1"/>
    <property type="molecule type" value="Genomic_DNA"/>
</dbReference>
<evidence type="ECO:0000256" key="2">
    <source>
        <dbReference type="ARBA" id="ARBA00004877"/>
    </source>
</evidence>
<evidence type="ECO:0000256" key="6">
    <source>
        <dbReference type="RuleBase" id="RU362027"/>
    </source>
</evidence>